<proteinExistence type="predicted"/>
<accession>A0A9P5XZC7</accession>
<reference evidence="1" key="1">
    <citation type="submission" date="2020-11" db="EMBL/GenBank/DDBJ databases">
        <authorList>
            <consortium name="DOE Joint Genome Institute"/>
            <person name="Ahrendt S."/>
            <person name="Riley R."/>
            <person name="Andreopoulos W."/>
            <person name="Labutti K."/>
            <person name="Pangilinan J."/>
            <person name="Ruiz-Duenas F.J."/>
            <person name="Barrasa J.M."/>
            <person name="Sanchez-Garcia M."/>
            <person name="Camarero S."/>
            <person name="Miyauchi S."/>
            <person name="Serrano A."/>
            <person name="Linde D."/>
            <person name="Babiker R."/>
            <person name="Drula E."/>
            <person name="Ayuso-Fernandez I."/>
            <person name="Pacheco R."/>
            <person name="Padilla G."/>
            <person name="Ferreira P."/>
            <person name="Barriuso J."/>
            <person name="Kellner H."/>
            <person name="Castanera R."/>
            <person name="Alfaro M."/>
            <person name="Ramirez L."/>
            <person name="Pisabarro A.G."/>
            <person name="Kuo A."/>
            <person name="Tritt A."/>
            <person name="Lipzen A."/>
            <person name="He G."/>
            <person name="Yan M."/>
            <person name="Ng V."/>
            <person name="Cullen D."/>
            <person name="Martin F."/>
            <person name="Rosso M.-N."/>
            <person name="Henrissat B."/>
            <person name="Hibbett D."/>
            <person name="Martinez A.T."/>
            <person name="Grigoriev I.V."/>
        </authorList>
    </citation>
    <scope>NUCLEOTIDE SEQUENCE</scope>
    <source>
        <strain evidence="1">CBS 247.69</strain>
    </source>
</reference>
<dbReference type="Proteomes" id="UP000807353">
    <property type="component" value="Unassembled WGS sequence"/>
</dbReference>
<keyword evidence="2" id="KW-1185">Reference proteome</keyword>
<gene>
    <name evidence="1" type="ORF">BDZ94DRAFT_1377389</name>
</gene>
<comment type="caution">
    <text evidence="1">The sequence shown here is derived from an EMBL/GenBank/DDBJ whole genome shotgun (WGS) entry which is preliminary data.</text>
</comment>
<sequence length="499" mass="55052">MTTSNAEAEAVFYYSGLCSSPRLKKPTRPEAYNVLNELRPVFGHKLNTIWKDLGPKVCDLLDSHGIMWTTIDIVRFIKIKRGEVVGPVVLWIGVALETLTGECARPSANGCLDLLKEFDITDVEVAFRESIYMRSAGPSVPSLTLTLQHPTTCIHSPLTSALGLSISTQATPHVEGTGGLYLAEGGDSNKILLVTARHVLFPPNEGPNNNYDITNANTPHRNVLLLGIKALRKLVESIRMEIATIGKRNLRRIRTVIQNQGPLDKATEAIGSLKRLLKEIRENWSEPNQRVLGHIIRSPPISMGAGTEGFTEDYAVVELDNSKINENFKGNIIDTRMELVEFIGKMVPHTGSDTVFECRFDRLLQLDGILSEDVMHSPDTFDRNDEPCLVVVRNGNATGTTIGRPTGVFSYVREYYTNGTHSTSTEWAILPYDYKSGDFSLPGDSGAVVADCYGRIGGLLTGGAGKIGSFDITYATPFFWRFPRIKENGFPNAYIYPVI</sequence>
<evidence type="ECO:0000313" key="1">
    <source>
        <dbReference type="EMBL" id="KAF9460413.1"/>
    </source>
</evidence>
<dbReference type="OrthoDB" id="5424209at2759"/>
<organism evidence="1 2">
    <name type="scientific">Collybia nuda</name>
    <dbReference type="NCBI Taxonomy" id="64659"/>
    <lineage>
        <taxon>Eukaryota</taxon>
        <taxon>Fungi</taxon>
        <taxon>Dikarya</taxon>
        <taxon>Basidiomycota</taxon>
        <taxon>Agaricomycotina</taxon>
        <taxon>Agaricomycetes</taxon>
        <taxon>Agaricomycetidae</taxon>
        <taxon>Agaricales</taxon>
        <taxon>Tricholomatineae</taxon>
        <taxon>Clitocybaceae</taxon>
        <taxon>Collybia</taxon>
    </lineage>
</organism>
<protein>
    <submittedName>
        <fullName evidence="1">Uncharacterized protein</fullName>
    </submittedName>
</protein>
<dbReference type="EMBL" id="MU150299">
    <property type="protein sequence ID" value="KAF9460413.1"/>
    <property type="molecule type" value="Genomic_DNA"/>
</dbReference>
<name>A0A9P5XZC7_9AGAR</name>
<evidence type="ECO:0000313" key="2">
    <source>
        <dbReference type="Proteomes" id="UP000807353"/>
    </source>
</evidence>
<dbReference type="AlphaFoldDB" id="A0A9P5XZC7"/>